<dbReference type="Proteomes" id="UP000053372">
    <property type="component" value="Unassembled WGS sequence"/>
</dbReference>
<protein>
    <submittedName>
        <fullName evidence="1">Hemolytic protein HlpA-like protein</fullName>
    </submittedName>
</protein>
<dbReference type="OrthoDB" id="5180856at2"/>
<dbReference type="Gene3D" id="3.90.550.10">
    <property type="entry name" value="Spore Coat Polysaccharide Biosynthesis Protein SpsA, Chain A"/>
    <property type="match status" value="1"/>
</dbReference>
<proteinExistence type="predicted"/>
<dbReference type="RefSeq" id="WP_027847094.1">
    <property type="nucleotide sequence ID" value="NZ_LMTZ01000103.1"/>
</dbReference>
<name>A0A0V7ZMB1_9CYAN</name>
<gene>
    <name evidence="1" type="ORF">BC008_22800</name>
</gene>
<sequence>MKTPVAFIIFKRPETTIKVFEAIRQAKPPQLFVIADGAHIDNIYEVKRCEKTREIIERVDWDCEVFKNYSDNNLGCAKRVSSGLDWVFEQVEEAIILEDDCFPHPTFFPFCEELLQRYKTDTRVASISGQNVQFGRNINRYSYYFSRYNHCWGWASWRRAWCHFDFEMKLWNEVKENHLLREILGSPAAVSTWTKIFDAAYQGKLDSWATRWTLACWLQRSMGILPNVNLISNIGFGTEGTHSLDTKSKYANIPAMEMIFPLKHPPYFIRNWQADKFTEETLYKPSVFMPFKTKIKETLKKVEKNILG</sequence>
<evidence type="ECO:0000313" key="2">
    <source>
        <dbReference type="Proteomes" id="UP000053372"/>
    </source>
</evidence>
<dbReference type="SUPFAM" id="SSF53448">
    <property type="entry name" value="Nucleotide-diphospho-sugar transferases"/>
    <property type="match status" value="1"/>
</dbReference>
<comment type="caution">
    <text evidence="1">The sequence shown here is derived from an EMBL/GenBank/DDBJ whole genome shotgun (WGS) entry which is preliminary data.</text>
</comment>
<dbReference type="AlphaFoldDB" id="A0A0V7ZMB1"/>
<accession>A0A0V7ZMB1</accession>
<dbReference type="EMBL" id="LMTZ01000103">
    <property type="protein sequence ID" value="KST65813.1"/>
    <property type="molecule type" value="Genomic_DNA"/>
</dbReference>
<dbReference type="InterPro" id="IPR029044">
    <property type="entry name" value="Nucleotide-diphossugar_trans"/>
</dbReference>
<evidence type="ECO:0000313" key="1">
    <source>
        <dbReference type="EMBL" id="KST65813.1"/>
    </source>
</evidence>
<reference evidence="1 2" key="1">
    <citation type="journal article" date="2015" name="Genome Announc.">
        <title>Draft Genome of the Euendolithic (true boring) Cyanobacterium Mastigocoleus testarum strain BC008.</title>
        <authorList>
            <person name="Guida B.S."/>
            <person name="Garcia-Pichel F."/>
        </authorList>
    </citation>
    <scope>NUCLEOTIDE SEQUENCE [LARGE SCALE GENOMIC DNA]</scope>
    <source>
        <strain evidence="1 2">BC008</strain>
    </source>
</reference>
<keyword evidence="2" id="KW-1185">Reference proteome</keyword>
<organism evidence="1 2">
    <name type="scientific">Mastigocoleus testarum BC008</name>
    <dbReference type="NCBI Taxonomy" id="371196"/>
    <lineage>
        <taxon>Bacteria</taxon>
        <taxon>Bacillati</taxon>
        <taxon>Cyanobacteriota</taxon>
        <taxon>Cyanophyceae</taxon>
        <taxon>Nostocales</taxon>
        <taxon>Hapalosiphonaceae</taxon>
        <taxon>Mastigocoleus</taxon>
    </lineage>
</organism>